<dbReference type="STRING" id="1121919.SAMN02745975_03598"/>
<keyword evidence="8" id="KW-1185">Reference proteome</keyword>
<evidence type="ECO:0000313" key="8">
    <source>
        <dbReference type="Proteomes" id="UP000184536"/>
    </source>
</evidence>
<dbReference type="InterPro" id="IPR028082">
    <property type="entry name" value="Peripla_BP_I"/>
</dbReference>
<reference evidence="8" key="1">
    <citation type="submission" date="2016-11" db="EMBL/GenBank/DDBJ databases">
        <authorList>
            <person name="Varghese N."/>
            <person name="Submissions S."/>
        </authorList>
    </citation>
    <scope>NUCLEOTIDE SEQUENCE [LARGE SCALE GENOMIC DNA]</scope>
    <source>
        <strain evidence="8">DSM 17957</strain>
    </source>
</reference>
<feature type="chain" id="PRO_5012793769" evidence="5">
    <location>
        <begin position="26"/>
        <end position="395"/>
    </location>
</feature>
<comment type="similarity">
    <text evidence="1">Belongs to the leucine-binding protein family.</text>
</comment>
<dbReference type="Gene3D" id="3.40.50.2300">
    <property type="match status" value="2"/>
</dbReference>
<dbReference type="SUPFAM" id="SSF53822">
    <property type="entry name" value="Periplasmic binding protein-like I"/>
    <property type="match status" value="1"/>
</dbReference>
<dbReference type="CDD" id="cd06347">
    <property type="entry name" value="PBP1_ABC_LivK_ligand_binding-like"/>
    <property type="match status" value="1"/>
</dbReference>
<sequence>MMNNSGSVLLITMLLIASLIFTACANKPAEPAAPAAGDNTEEGDIVIGGILPMTGAIATFGQSSKKGVDLLVEQVNAKGGVLGRKVVFKVEDNKSTQADSATAAQKLIQQDKVVAIVGAVASSNSLAAAPIAQEAKIPMVSGSSTNPAVTEVGDYIFRAAFIDPFQGAVMANFATKDLKAVKAAIMTDANSDYSIGLGNVFKDVFTANGGTIVSEVSFVSGDTDFNTILTTVKNAKPDVVFVPSYYDTVGLILNQAKNNVGFPAEVKFLGGDGWDSPALFELAGDAANGHYFSNHYSPDVDSPEVKAFIDAYKAKYNEVPDALAALAYDAANMILTSIEKAGTTDAPALRDAIAAVELNAVTGKIKLNEKRDPVKSAVVIVVEDQKQKYFTTVNP</sequence>
<evidence type="ECO:0000256" key="5">
    <source>
        <dbReference type="SAM" id="SignalP"/>
    </source>
</evidence>
<evidence type="ECO:0000256" key="2">
    <source>
        <dbReference type="ARBA" id="ARBA00022448"/>
    </source>
</evidence>
<evidence type="ECO:0000256" key="3">
    <source>
        <dbReference type="ARBA" id="ARBA00022729"/>
    </source>
</evidence>
<name>A0A1M6PJX9_9FIRM</name>
<dbReference type="Pfam" id="PF13458">
    <property type="entry name" value="Peripla_BP_6"/>
    <property type="match status" value="1"/>
</dbReference>
<dbReference type="PANTHER" id="PTHR30483">
    <property type="entry name" value="LEUCINE-SPECIFIC-BINDING PROTEIN"/>
    <property type="match status" value="1"/>
</dbReference>
<keyword evidence="4" id="KW-0029">Amino-acid transport</keyword>
<feature type="signal peptide" evidence="5">
    <location>
        <begin position="1"/>
        <end position="25"/>
    </location>
</feature>
<organism evidence="7 8">
    <name type="scientific">Geosporobacter subterraneus DSM 17957</name>
    <dbReference type="NCBI Taxonomy" id="1121919"/>
    <lineage>
        <taxon>Bacteria</taxon>
        <taxon>Bacillati</taxon>
        <taxon>Bacillota</taxon>
        <taxon>Clostridia</taxon>
        <taxon>Peptostreptococcales</taxon>
        <taxon>Thermotaleaceae</taxon>
        <taxon>Geosporobacter</taxon>
    </lineage>
</organism>
<evidence type="ECO:0000313" key="7">
    <source>
        <dbReference type="EMBL" id="SHK08235.1"/>
    </source>
</evidence>
<keyword evidence="2" id="KW-0813">Transport</keyword>
<dbReference type="RefSeq" id="WP_207650463.1">
    <property type="nucleotide sequence ID" value="NZ_FQZV01000071.1"/>
</dbReference>
<gene>
    <name evidence="7" type="ORF">SAMN02745975_03598</name>
</gene>
<dbReference type="EMBL" id="FQZV01000071">
    <property type="protein sequence ID" value="SHK08235.1"/>
    <property type="molecule type" value="Genomic_DNA"/>
</dbReference>
<evidence type="ECO:0000259" key="6">
    <source>
        <dbReference type="Pfam" id="PF13458"/>
    </source>
</evidence>
<dbReference type="InterPro" id="IPR051010">
    <property type="entry name" value="BCAA_transport"/>
</dbReference>
<evidence type="ECO:0000256" key="4">
    <source>
        <dbReference type="ARBA" id="ARBA00022970"/>
    </source>
</evidence>
<protein>
    <submittedName>
        <fullName evidence="7">Amino acid/amide ABC transporter substrate-binding protein, HAAT family</fullName>
    </submittedName>
</protein>
<keyword evidence="3 5" id="KW-0732">Signal</keyword>
<dbReference type="InterPro" id="IPR028081">
    <property type="entry name" value="Leu-bd"/>
</dbReference>
<dbReference type="InterPro" id="IPR000709">
    <property type="entry name" value="Leu_Ile_Val-bd"/>
</dbReference>
<proteinExistence type="inferred from homology"/>
<dbReference type="PANTHER" id="PTHR30483:SF6">
    <property type="entry name" value="PERIPLASMIC BINDING PROTEIN OF ABC TRANSPORTER FOR NATURAL AMINO ACIDS"/>
    <property type="match status" value="1"/>
</dbReference>
<dbReference type="GO" id="GO:0006865">
    <property type="term" value="P:amino acid transport"/>
    <property type="evidence" value="ECO:0007669"/>
    <property type="project" value="UniProtKB-KW"/>
</dbReference>
<dbReference type="AlphaFoldDB" id="A0A1M6PJX9"/>
<accession>A0A1M6PJX9</accession>
<evidence type="ECO:0000256" key="1">
    <source>
        <dbReference type="ARBA" id="ARBA00010062"/>
    </source>
</evidence>
<dbReference type="Proteomes" id="UP000184536">
    <property type="component" value="Unassembled WGS sequence"/>
</dbReference>
<feature type="domain" description="Leucine-binding protein" evidence="6">
    <location>
        <begin position="45"/>
        <end position="374"/>
    </location>
</feature>
<dbReference type="PRINTS" id="PR00337">
    <property type="entry name" value="LEUILEVALBP"/>
</dbReference>